<feature type="region of interest" description="Disordered" evidence="1">
    <location>
        <begin position="149"/>
        <end position="181"/>
    </location>
</feature>
<evidence type="ECO:0000313" key="2">
    <source>
        <dbReference type="EMBL" id="MBB4960478.1"/>
    </source>
</evidence>
<keyword evidence="3" id="KW-1185">Reference proteome</keyword>
<dbReference type="RefSeq" id="WP_221449104.1">
    <property type="nucleotide sequence ID" value="NZ_JACHJW010000001.1"/>
</dbReference>
<reference evidence="2 3" key="1">
    <citation type="submission" date="2020-08" db="EMBL/GenBank/DDBJ databases">
        <title>Sequencing the genomes of 1000 actinobacteria strains.</title>
        <authorList>
            <person name="Klenk H.-P."/>
        </authorList>
    </citation>
    <scope>NUCLEOTIDE SEQUENCE [LARGE SCALE GENOMIC DNA]</scope>
    <source>
        <strain evidence="2 3">DSM 45886</strain>
    </source>
</reference>
<dbReference type="AlphaFoldDB" id="A0A7W7ST53"/>
<dbReference type="Proteomes" id="UP000578819">
    <property type="component" value="Unassembled WGS sequence"/>
</dbReference>
<evidence type="ECO:0000313" key="3">
    <source>
        <dbReference type="Proteomes" id="UP000578819"/>
    </source>
</evidence>
<comment type="caution">
    <text evidence="2">The sequence shown here is derived from an EMBL/GenBank/DDBJ whole genome shotgun (WGS) entry which is preliminary data.</text>
</comment>
<sequence length="181" mass="19890">MLPTREQLTEHLTRLVDIRLLDPVEILLDGDDTVDVLRTVVRNRAKTWVARLLDGDEQEATMAIVRLLSTLYPGDGPFQPAADWWATPLGRVVAWRVGHPSADSVSYTVAGAMLGITRQGVHDLVNRGKLARHPDGGVVPTSVRDRLVQLEGQPGVQPEEQSKAQPEGRSKAQLEGRSKHA</sequence>
<organism evidence="2 3">
    <name type="scientific">Micromonospora polyrhachis</name>
    <dbReference type="NCBI Taxonomy" id="1282883"/>
    <lineage>
        <taxon>Bacteria</taxon>
        <taxon>Bacillati</taxon>
        <taxon>Actinomycetota</taxon>
        <taxon>Actinomycetes</taxon>
        <taxon>Micromonosporales</taxon>
        <taxon>Micromonosporaceae</taxon>
        <taxon>Micromonospora</taxon>
    </lineage>
</organism>
<evidence type="ECO:0000256" key="1">
    <source>
        <dbReference type="SAM" id="MobiDB-lite"/>
    </source>
</evidence>
<proteinExistence type="predicted"/>
<feature type="compositionally biased region" description="Basic and acidic residues" evidence="1">
    <location>
        <begin position="160"/>
        <end position="181"/>
    </location>
</feature>
<accession>A0A7W7ST53</accession>
<dbReference type="EMBL" id="JACHJW010000001">
    <property type="protein sequence ID" value="MBB4960478.1"/>
    <property type="molecule type" value="Genomic_DNA"/>
</dbReference>
<name>A0A7W7ST53_9ACTN</name>
<protein>
    <submittedName>
        <fullName evidence="2">Uncharacterized protein</fullName>
    </submittedName>
</protein>
<gene>
    <name evidence="2" type="ORF">FHR38_004211</name>
</gene>